<dbReference type="AlphaFoldDB" id="A0A2B7ZDB2"/>
<evidence type="ECO:0000313" key="2">
    <source>
        <dbReference type="EMBL" id="PGH31575.1"/>
    </source>
</evidence>
<protein>
    <submittedName>
        <fullName evidence="2">Uncharacterized protein</fullName>
    </submittedName>
</protein>
<accession>A0A2B7ZDB2</accession>
<evidence type="ECO:0000256" key="1">
    <source>
        <dbReference type="SAM" id="SignalP"/>
    </source>
</evidence>
<reference evidence="2 3" key="1">
    <citation type="submission" date="2017-10" db="EMBL/GenBank/DDBJ databases">
        <title>Comparative genomics in systemic dimorphic fungi from Ajellomycetaceae.</title>
        <authorList>
            <person name="Munoz J.F."/>
            <person name="Mcewen J.G."/>
            <person name="Clay O.K."/>
            <person name="Cuomo C.A."/>
        </authorList>
    </citation>
    <scope>NUCLEOTIDE SEQUENCE [LARGE SCALE GENOMIC DNA]</scope>
    <source>
        <strain evidence="2 3">UAMH4076</strain>
    </source>
</reference>
<evidence type="ECO:0000313" key="3">
    <source>
        <dbReference type="Proteomes" id="UP000226031"/>
    </source>
</evidence>
<name>A0A2B7ZDB2_9EURO</name>
<keyword evidence="1" id="KW-0732">Signal</keyword>
<dbReference type="VEuPathDB" id="FungiDB:EMCG_02744"/>
<gene>
    <name evidence="2" type="ORF">GX50_05668</name>
</gene>
<feature type="signal peptide" evidence="1">
    <location>
        <begin position="1"/>
        <end position="19"/>
    </location>
</feature>
<sequence>MKLLLSIALGLAAIMSAMSLATPNTANQDIAKVIPSLKMVSAGILHLGDDAILRSLDEAGKVIDYARIDNTQLKTVISWYSQEKQKHLQEVWRDVDSSLVEREQIWHPPQHILPSSLSLNLASASGASKSLKKKDPLDMSRPACVGSTCYLHEDSAEIKQFT</sequence>
<proteinExistence type="predicted"/>
<keyword evidence="3" id="KW-1185">Reference proteome</keyword>
<comment type="caution">
    <text evidence="2">The sequence shown here is derived from an EMBL/GenBank/DDBJ whole genome shotgun (WGS) entry which is preliminary data.</text>
</comment>
<dbReference type="Proteomes" id="UP000226031">
    <property type="component" value="Unassembled WGS sequence"/>
</dbReference>
<organism evidence="2 3">
    <name type="scientific">[Emmonsia] crescens</name>
    <dbReference type="NCBI Taxonomy" id="73230"/>
    <lineage>
        <taxon>Eukaryota</taxon>
        <taxon>Fungi</taxon>
        <taxon>Dikarya</taxon>
        <taxon>Ascomycota</taxon>
        <taxon>Pezizomycotina</taxon>
        <taxon>Eurotiomycetes</taxon>
        <taxon>Eurotiomycetidae</taxon>
        <taxon>Onygenales</taxon>
        <taxon>Ajellomycetaceae</taxon>
        <taxon>Emergomyces</taxon>
    </lineage>
</organism>
<dbReference type="STRING" id="73230.A0A2B7ZDB2"/>
<dbReference type="EMBL" id="PDND01000123">
    <property type="protein sequence ID" value="PGH31575.1"/>
    <property type="molecule type" value="Genomic_DNA"/>
</dbReference>
<feature type="chain" id="PRO_5012044242" evidence="1">
    <location>
        <begin position="20"/>
        <end position="162"/>
    </location>
</feature>